<dbReference type="InterPro" id="IPR043129">
    <property type="entry name" value="ATPase_NBD"/>
</dbReference>
<evidence type="ECO:0000313" key="10">
    <source>
        <dbReference type="Proteomes" id="UP000564806"/>
    </source>
</evidence>
<keyword evidence="3" id="KW-0547">Nucleotide-binding</keyword>
<evidence type="ECO:0000256" key="4">
    <source>
        <dbReference type="ARBA" id="ARBA00022777"/>
    </source>
</evidence>
<keyword evidence="5" id="KW-0067">ATP-binding</keyword>
<dbReference type="SUPFAM" id="SSF53067">
    <property type="entry name" value="Actin-like ATPase domain"/>
    <property type="match status" value="2"/>
</dbReference>
<sequence>MSETQKLLAIDLGASSGRVMLGSYDGSTIQVEEIHRFDNTPVQVQGHLHWDVLRLFQEIKQGVREAARVHGKLLSLSVDTWGVDYGFIDHRGKLLYAPHHYRDQRTEPHRSGLEELIPPREQFTLTGNQPALINTVYQLYADLQDHPSLAESVKTMLLTPDLFHYLFSGVAAAEKSIWSTSGLADAVTGEPSHEVFKRLGLPLSLIPGLVAASGTVLGEVTPAIQEELGLGAMKVIAGASHDTASAVASIPYVNKDGAAFISCGTWSLVGRESEGPVITDESYAYGFTNEGCYGGTNRVLKNITGLWILQESQRHWAASGQRIGHAELAELAAAAGPAVAIIDPDDPLFSTPGDMPQRIAEYCRRTGQTEPRTPGETARVIVESLAHAYSVAIDELEEITGEPVRVIHMVGGGIQNRLLCQLTADVTGREVVAGPVEASAIGNIVTQLLALGLVERADVSELIAHSSSLITYQPSHRTNP</sequence>
<keyword evidence="4 9" id="KW-0418">Kinase</keyword>
<dbReference type="EMBL" id="JABWCS010000186">
    <property type="protein sequence ID" value="NUU59440.1"/>
    <property type="molecule type" value="Genomic_DNA"/>
</dbReference>
<dbReference type="AlphaFoldDB" id="A0A850EHV0"/>
<evidence type="ECO:0000256" key="6">
    <source>
        <dbReference type="ARBA" id="ARBA00023308"/>
    </source>
</evidence>
<feature type="domain" description="Carbohydrate kinase FGGY C-terminal" evidence="8">
    <location>
        <begin position="260"/>
        <end position="450"/>
    </location>
</feature>
<dbReference type="InterPro" id="IPR018485">
    <property type="entry name" value="FGGY_C"/>
</dbReference>
<organism evidence="9 10">
    <name type="scientific">Paenibacillus agri</name>
    <dbReference type="NCBI Taxonomy" id="2744309"/>
    <lineage>
        <taxon>Bacteria</taxon>
        <taxon>Bacillati</taxon>
        <taxon>Bacillota</taxon>
        <taxon>Bacilli</taxon>
        <taxon>Bacillales</taxon>
        <taxon>Paenibacillaceae</taxon>
        <taxon>Paenibacillus</taxon>
    </lineage>
</organism>
<keyword evidence="10" id="KW-1185">Reference proteome</keyword>
<dbReference type="Pfam" id="PF00370">
    <property type="entry name" value="FGGY_N"/>
    <property type="match status" value="1"/>
</dbReference>
<dbReference type="InterPro" id="IPR050406">
    <property type="entry name" value="FGGY_Carb_Kinase"/>
</dbReference>
<name>A0A850EHV0_9BACL</name>
<accession>A0A850EHV0</accession>
<dbReference type="InterPro" id="IPR013449">
    <property type="entry name" value="Rhamnulokinase"/>
</dbReference>
<comment type="similarity">
    <text evidence="1">Belongs to the FGGY kinase family.</text>
</comment>
<dbReference type="Pfam" id="PF02782">
    <property type="entry name" value="FGGY_C"/>
    <property type="match status" value="1"/>
</dbReference>
<dbReference type="PANTHER" id="PTHR43095">
    <property type="entry name" value="SUGAR KINASE"/>
    <property type="match status" value="1"/>
</dbReference>
<reference evidence="9" key="1">
    <citation type="submission" date="2020-06" db="EMBL/GenBank/DDBJ databases">
        <title>Paenibacillus sp. nov., isolated from soil.</title>
        <authorList>
            <person name="Seo Y.L."/>
        </authorList>
    </citation>
    <scope>NUCLEOTIDE SEQUENCE [LARGE SCALE GENOMIC DNA]</scope>
    <source>
        <strain evidence="9">JW14</strain>
    </source>
</reference>
<dbReference type="CDD" id="cd07771">
    <property type="entry name" value="ASKHA_NBD_FGGY_RhaB-like"/>
    <property type="match status" value="1"/>
</dbReference>
<evidence type="ECO:0000256" key="2">
    <source>
        <dbReference type="ARBA" id="ARBA00022679"/>
    </source>
</evidence>
<dbReference type="Proteomes" id="UP000564806">
    <property type="component" value="Unassembled WGS sequence"/>
</dbReference>
<feature type="domain" description="Carbohydrate kinase FGGY N-terminal" evidence="7">
    <location>
        <begin position="8"/>
        <end position="247"/>
    </location>
</feature>
<evidence type="ECO:0000256" key="1">
    <source>
        <dbReference type="ARBA" id="ARBA00009156"/>
    </source>
</evidence>
<evidence type="ECO:0000313" key="9">
    <source>
        <dbReference type="EMBL" id="NUU59440.1"/>
    </source>
</evidence>
<evidence type="ECO:0000259" key="7">
    <source>
        <dbReference type="Pfam" id="PF00370"/>
    </source>
</evidence>
<dbReference type="GO" id="GO:0019301">
    <property type="term" value="P:rhamnose catabolic process"/>
    <property type="evidence" value="ECO:0007669"/>
    <property type="project" value="InterPro"/>
</dbReference>
<keyword evidence="2" id="KW-0808">Transferase</keyword>
<comment type="caution">
    <text evidence="9">The sequence shown here is derived from an EMBL/GenBank/DDBJ whole genome shotgun (WGS) entry which is preliminary data.</text>
</comment>
<dbReference type="GO" id="GO:0005524">
    <property type="term" value="F:ATP binding"/>
    <property type="evidence" value="ECO:0007669"/>
    <property type="project" value="UniProtKB-KW"/>
</dbReference>
<dbReference type="RefSeq" id="WP_175370122.1">
    <property type="nucleotide sequence ID" value="NZ_JABWCS010000186.1"/>
</dbReference>
<gene>
    <name evidence="9" type="ORF">HPT30_03605</name>
</gene>
<evidence type="ECO:0000259" key="8">
    <source>
        <dbReference type="Pfam" id="PF02782"/>
    </source>
</evidence>
<dbReference type="InterPro" id="IPR018484">
    <property type="entry name" value="FGGY_N"/>
</dbReference>
<dbReference type="PANTHER" id="PTHR43095:SF5">
    <property type="entry name" value="XYLULOSE KINASE"/>
    <property type="match status" value="1"/>
</dbReference>
<dbReference type="Gene3D" id="3.30.420.40">
    <property type="match status" value="2"/>
</dbReference>
<keyword evidence="6" id="KW-0684">Rhamnose metabolism</keyword>
<evidence type="ECO:0000256" key="5">
    <source>
        <dbReference type="ARBA" id="ARBA00022840"/>
    </source>
</evidence>
<protein>
    <submittedName>
        <fullName evidence="9">Rhamnulokinase</fullName>
    </submittedName>
</protein>
<dbReference type="GO" id="GO:0008993">
    <property type="term" value="F:rhamnulokinase activity"/>
    <property type="evidence" value="ECO:0007669"/>
    <property type="project" value="InterPro"/>
</dbReference>
<evidence type="ECO:0000256" key="3">
    <source>
        <dbReference type="ARBA" id="ARBA00022741"/>
    </source>
</evidence>
<proteinExistence type="inferred from homology"/>